<reference evidence="1" key="1">
    <citation type="submission" date="2014-09" db="EMBL/GenBank/DDBJ databases">
        <authorList>
            <person name="Magalhaes I.L.F."/>
            <person name="Oliveira U."/>
            <person name="Santos F.R."/>
            <person name="Vidigal T.H.D.A."/>
            <person name="Brescovit A.D."/>
            <person name="Santos A.J."/>
        </authorList>
    </citation>
    <scope>NUCLEOTIDE SEQUENCE</scope>
    <source>
        <tissue evidence="1">Shoot tissue taken approximately 20 cm above the soil surface</tissue>
    </source>
</reference>
<evidence type="ECO:0000313" key="1">
    <source>
        <dbReference type="EMBL" id="JAD16384.1"/>
    </source>
</evidence>
<dbReference type="AlphaFoldDB" id="A0A0A9UBH4"/>
<proteinExistence type="predicted"/>
<reference evidence="1" key="2">
    <citation type="journal article" date="2015" name="Data Brief">
        <title>Shoot transcriptome of the giant reed, Arundo donax.</title>
        <authorList>
            <person name="Barrero R.A."/>
            <person name="Guerrero F.D."/>
            <person name="Moolhuijzen P."/>
            <person name="Goolsby J.A."/>
            <person name="Tidwell J."/>
            <person name="Bellgard S.E."/>
            <person name="Bellgard M.I."/>
        </authorList>
    </citation>
    <scope>NUCLEOTIDE SEQUENCE</scope>
    <source>
        <tissue evidence="1">Shoot tissue taken approximately 20 cm above the soil surface</tissue>
    </source>
</reference>
<accession>A0A0A9UBH4</accession>
<organism evidence="1">
    <name type="scientific">Arundo donax</name>
    <name type="common">Giant reed</name>
    <name type="synonym">Donax arundinaceus</name>
    <dbReference type="NCBI Taxonomy" id="35708"/>
    <lineage>
        <taxon>Eukaryota</taxon>
        <taxon>Viridiplantae</taxon>
        <taxon>Streptophyta</taxon>
        <taxon>Embryophyta</taxon>
        <taxon>Tracheophyta</taxon>
        <taxon>Spermatophyta</taxon>
        <taxon>Magnoliopsida</taxon>
        <taxon>Liliopsida</taxon>
        <taxon>Poales</taxon>
        <taxon>Poaceae</taxon>
        <taxon>PACMAD clade</taxon>
        <taxon>Arundinoideae</taxon>
        <taxon>Arundineae</taxon>
        <taxon>Arundo</taxon>
    </lineage>
</organism>
<sequence length="64" mass="8110">MLRCQFQLRFHVLYSIIRLQSLYYCIPAYIILEHLLILHYCTLYLNFLFVFLYFWIYEMVLFFP</sequence>
<protein>
    <submittedName>
        <fullName evidence="1">Uncharacterized protein</fullName>
    </submittedName>
</protein>
<dbReference type="EMBL" id="GBRH01281511">
    <property type="protein sequence ID" value="JAD16384.1"/>
    <property type="molecule type" value="Transcribed_RNA"/>
</dbReference>
<name>A0A0A9UBH4_ARUDO</name>